<accession>A0A3E0X3C4</accession>
<keyword evidence="7 9" id="KW-0663">Pyridoxal phosphate</keyword>
<dbReference type="InterPro" id="IPR001917">
    <property type="entry name" value="Aminotrans_II_pyridoxalP_BS"/>
</dbReference>
<feature type="binding site" evidence="9">
    <location>
        <begin position="105"/>
        <end position="106"/>
    </location>
    <ligand>
        <name>pyridoxal 5'-phosphate</name>
        <dbReference type="ChEBI" id="CHEBI:597326"/>
    </ligand>
</feature>
<proteinExistence type="inferred from homology"/>
<dbReference type="RefSeq" id="WP_116347350.1">
    <property type="nucleotide sequence ID" value="NZ_NFZW01000001.1"/>
</dbReference>
<feature type="binding site" evidence="9">
    <location>
        <position position="350"/>
    </location>
    <ligand>
        <name>substrate</name>
    </ligand>
</feature>
<dbReference type="EC" id="2.3.1.47" evidence="9"/>
<dbReference type="PANTHER" id="PTHR13693:SF100">
    <property type="entry name" value="8-AMINO-7-OXONONANOATE SYNTHASE"/>
    <property type="match status" value="1"/>
</dbReference>
<name>A0A3E0X3C4_9GAMM</name>
<evidence type="ECO:0000256" key="1">
    <source>
        <dbReference type="ARBA" id="ARBA00001933"/>
    </source>
</evidence>
<dbReference type="InterPro" id="IPR015424">
    <property type="entry name" value="PyrdxlP-dep_Trfase"/>
</dbReference>
<evidence type="ECO:0000256" key="4">
    <source>
        <dbReference type="ARBA" id="ARBA00011738"/>
    </source>
</evidence>
<dbReference type="NCBIfam" id="TIGR00858">
    <property type="entry name" value="bioF"/>
    <property type="match status" value="1"/>
</dbReference>
<dbReference type="SUPFAM" id="SSF53383">
    <property type="entry name" value="PLP-dependent transferases"/>
    <property type="match status" value="1"/>
</dbReference>
<dbReference type="GO" id="GO:0008710">
    <property type="term" value="F:8-amino-7-oxononanoate synthase activity"/>
    <property type="evidence" value="ECO:0007669"/>
    <property type="project" value="UniProtKB-UniRule"/>
</dbReference>
<dbReference type="GO" id="GO:0009102">
    <property type="term" value="P:biotin biosynthetic process"/>
    <property type="evidence" value="ECO:0007669"/>
    <property type="project" value="UniProtKB-UniRule"/>
</dbReference>
<sequence>MWDPSEELAALRAADLYRQPRRIDVAGPTEAWVDGRRCTVFCSNDYLGLAQHPSVVEAFTAAAQRDGVGSGAAHLITGHRREHEALEEELAEFLGRDRVLLFSTGYMANMGVIDALASSGDGVFQDRLNHASLLDGARLSGAKRIRYRHADAEHLRMRLGAEAVARRLVVTDGVFSMDGDLAPLPAISQLAAEHDATLIVDDAHGIGVIGKQGRGVLEYYGLAQQQVPLLIGTLGKGLGTFGAFVAGPAPVVEYLVQKARTFMFTTAQPPAVAAATRASLQLVRTESWRRDKLQTLIARFRRGAEQLGLPLMASQTPIQPLLVGEAQRALRLGEQLMAAGMLVTPIRPPTVPPGSARLRITFSAEHSEEQVDRLLDAFERLKLADSA</sequence>
<organism evidence="12 13">
    <name type="scientific">Alkalilimnicola ehrlichii</name>
    <dbReference type="NCBI Taxonomy" id="351052"/>
    <lineage>
        <taxon>Bacteria</taxon>
        <taxon>Pseudomonadati</taxon>
        <taxon>Pseudomonadota</taxon>
        <taxon>Gammaproteobacteria</taxon>
        <taxon>Chromatiales</taxon>
        <taxon>Ectothiorhodospiraceae</taxon>
        <taxon>Alkalilimnicola</taxon>
    </lineage>
</organism>
<dbReference type="PROSITE" id="PS00599">
    <property type="entry name" value="AA_TRANSFER_CLASS_2"/>
    <property type="match status" value="1"/>
</dbReference>
<dbReference type="HAMAP" id="MF_01693">
    <property type="entry name" value="BioF_aminotrans_2"/>
    <property type="match status" value="1"/>
</dbReference>
<keyword evidence="13" id="KW-1185">Reference proteome</keyword>
<comment type="catalytic activity">
    <reaction evidence="8 9">
        <text>6-carboxyhexanoyl-[ACP] + L-alanine + H(+) = (8S)-8-amino-7-oxononanoate + holo-[ACP] + CO2</text>
        <dbReference type="Rhea" id="RHEA:42288"/>
        <dbReference type="Rhea" id="RHEA-COMP:9685"/>
        <dbReference type="Rhea" id="RHEA-COMP:9955"/>
        <dbReference type="ChEBI" id="CHEBI:15378"/>
        <dbReference type="ChEBI" id="CHEBI:16526"/>
        <dbReference type="ChEBI" id="CHEBI:57972"/>
        <dbReference type="ChEBI" id="CHEBI:64479"/>
        <dbReference type="ChEBI" id="CHEBI:78846"/>
        <dbReference type="ChEBI" id="CHEBI:149468"/>
        <dbReference type="EC" id="2.3.1.47"/>
    </reaction>
</comment>
<comment type="similarity">
    <text evidence="3 9">Belongs to the class-II pyridoxal-phosphate-dependent aminotransferase family. BioF subfamily.</text>
</comment>
<dbReference type="InterPro" id="IPR015422">
    <property type="entry name" value="PyrdxlP-dep_Trfase_small"/>
</dbReference>
<evidence type="ECO:0000313" key="12">
    <source>
        <dbReference type="EMBL" id="RFA39538.1"/>
    </source>
</evidence>
<gene>
    <name evidence="9" type="primary">bioF</name>
    <name evidence="12" type="ORF">CAL65_01865</name>
</gene>
<feature type="binding site" evidence="9">
    <location>
        <position position="233"/>
    </location>
    <ligand>
        <name>pyridoxal 5'-phosphate</name>
        <dbReference type="ChEBI" id="CHEBI:597326"/>
    </ligand>
</feature>
<evidence type="ECO:0000256" key="8">
    <source>
        <dbReference type="ARBA" id="ARBA00047715"/>
    </source>
</evidence>
<evidence type="ECO:0000313" key="13">
    <source>
        <dbReference type="Proteomes" id="UP000256763"/>
    </source>
</evidence>
<dbReference type="InterPro" id="IPR015421">
    <property type="entry name" value="PyrdxlP-dep_Trfase_major"/>
</dbReference>
<keyword evidence="5 9" id="KW-0808">Transferase</keyword>
<dbReference type="AlphaFoldDB" id="A0A3E0X3C4"/>
<dbReference type="EMBL" id="NFZW01000001">
    <property type="protein sequence ID" value="RFA39538.1"/>
    <property type="molecule type" value="Genomic_DNA"/>
</dbReference>
<dbReference type="Proteomes" id="UP000256763">
    <property type="component" value="Unassembled WGS sequence"/>
</dbReference>
<feature type="binding site" evidence="9">
    <location>
        <position position="204"/>
    </location>
    <ligand>
        <name>pyridoxal 5'-phosphate</name>
        <dbReference type="ChEBI" id="CHEBI:597326"/>
    </ligand>
</feature>
<feature type="binding site" evidence="9">
    <location>
        <position position="18"/>
    </location>
    <ligand>
        <name>substrate</name>
    </ligand>
</feature>
<dbReference type="Gene3D" id="3.90.1150.10">
    <property type="entry name" value="Aspartate Aminotransferase, domain 1"/>
    <property type="match status" value="1"/>
</dbReference>
<evidence type="ECO:0000256" key="10">
    <source>
        <dbReference type="PIRSR" id="PIRSR604723-51"/>
    </source>
</evidence>
<feature type="binding site" evidence="9">
    <location>
        <position position="176"/>
    </location>
    <ligand>
        <name>pyridoxal 5'-phosphate</name>
        <dbReference type="ChEBI" id="CHEBI:597326"/>
    </ligand>
</feature>
<evidence type="ECO:0000256" key="7">
    <source>
        <dbReference type="ARBA" id="ARBA00022898"/>
    </source>
</evidence>
<evidence type="ECO:0000256" key="5">
    <source>
        <dbReference type="ARBA" id="ARBA00022679"/>
    </source>
</evidence>
<dbReference type="UniPathway" id="UPA00078"/>
<comment type="function">
    <text evidence="9">Catalyzes the decarboxylative condensation of pimeloyl-[acyl-carrier protein] and L-alanine to produce 8-amino-7-oxononanoate (AON), [acyl-carrier protein], and carbon dioxide.</text>
</comment>
<keyword evidence="6 9" id="KW-0093">Biotin biosynthesis</keyword>
<protein>
    <recommendedName>
        <fullName evidence="9">8-amino-7-oxononanoate synthase</fullName>
        <shortName evidence="9">AONS</shortName>
        <ecNumber evidence="9">2.3.1.47</ecNumber>
    </recommendedName>
    <alternativeName>
        <fullName evidence="9">7-keto-8-amino-pelargonic acid synthase</fullName>
        <shortName evidence="9">7-KAP synthase</shortName>
        <shortName evidence="9">KAPA synthase</shortName>
    </alternativeName>
    <alternativeName>
        <fullName evidence="9">8-amino-7-ketopelargonate synthase</fullName>
    </alternativeName>
</protein>
<reference evidence="13" key="1">
    <citation type="submission" date="2017-05" db="EMBL/GenBank/DDBJ databases">
        <authorList>
            <person name="Sharma S."/>
            <person name="Sidhu C."/>
            <person name="Pinnaka A.K."/>
        </authorList>
    </citation>
    <scope>NUCLEOTIDE SEQUENCE [LARGE SCALE GENOMIC DNA]</scope>
    <source>
        <strain evidence="13">AK93</strain>
    </source>
</reference>
<evidence type="ECO:0000256" key="6">
    <source>
        <dbReference type="ARBA" id="ARBA00022756"/>
    </source>
</evidence>
<dbReference type="CDD" id="cd06454">
    <property type="entry name" value="KBL_like"/>
    <property type="match status" value="1"/>
</dbReference>
<evidence type="ECO:0000256" key="3">
    <source>
        <dbReference type="ARBA" id="ARBA00010008"/>
    </source>
</evidence>
<evidence type="ECO:0000259" key="11">
    <source>
        <dbReference type="Pfam" id="PF00155"/>
    </source>
</evidence>
<dbReference type="InterPro" id="IPR050087">
    <property type="entry name" value="AON_synthase_class-II"/>
</dbReference>
<feature type="binding site" evidence="9">
    <location>
        <position position="130"/>
    </location>
    <ligand>
        <name>substrate</name>
    </ligand>
</feature>
<feature type="modified residue" description="N6-(pyridoxal phosphate)lysine" evidence="9 10">
    <location>
        <position position="236"/>
    </location>
</feature>
<comment type="caution">
    <text evidence="12">The sequence shown here is derived from an EMBL/GenBank/DDBJ whole genome shotgun (WGS) entry which is preliminary data.</text>
</comment>
<dbReference type="InterPro" id="IPR022834">
    <property type="entry name" value="AONS_Proteobacteria"/>
</dbReference>
<feature type="domain" description="Aminotransferase class I/classII large" evidence="11">
    <location>
        <begin position="38"/>
        <end position="378"/>
    </location>
</feature>
<evidence type="ECO:0000256" key="2">
    <source>
        <dbReference type="ARBA" id="ARBA00004746"/>
    </source>
</evidence>
<dbReference type="InterPro" id="IPR004723">
    <property type="entry name" value="AONS_Archaea/Proteobacteria"/>
</dbReference>
<dbReference type="Gene3D" id="3.40.640.10">
    <property type="entry name" value="Type I PLP-dependent aspartate aminotransferase-like (Major domain)"/>
    <property type="match status" value="1"/>
</dbReference>
<comment type="cofactor">
    <cofactor evidence="1 9 10">
        <name>pyridoxal 5'-phosphate</name>
        <dbReference type="ChEBI" id="CHEBI:597326"/>
    </cofactor>
</comment>
<comment type="pathway">
    <text evidence="2 9">Cofactor biosynthesis; biotin biosynthesis.</text>
</comment>
<dbReference type="PANTHER" id="PTHR13693">
    <property type="entry name" value="CLASS II AMINOTRANSFERASE/8-AMINO-7-OXONONANOATE SYNTHASE"/>
    <property type="match status" value="1"/>
</dbReference>
<dbReference type="Pfam" id="PF00155">
    <property type="entry name" value="Aminotran_1_2"/>
    <property type="match status" value="1"/>
</dbReference>
<dbReference type="InterPro" id="IPR004839">
    <property type="entry name" value="Aminotransferase_I/II_large"/>
</dbReference>
<evidence type="ECO:0000256" key="9">
    <source>
        <dbReference type="HAMAP-Rule" id="MF_01693"/>
    </source>
</evidence>
<comment type="subunit">
    <text evidence="4 9">Homodimer.</text>
</comment>
<dbReference type="GO" id="GO:0030170">
    <property type="term" value="F:pyridoxal phosphate binding"/>
    <property type="evidence" value="ECO:0007669"/>
    <property type="project" value="UniProtKB-UniRule"/>
</dbReference>